<proteinExistence type="predicted"/>
<feature type="region of interest" description="Disordered" evidence="1">
    <location>
        <begin position="1"/>
        <end position="24"/>
    </location>
</feature>
<evidence type="ECO:0000313" key="3">
    <source>
        <dbReference type="Proteomes" id="UP001552299"/>
    </source>
</evidence>
<reference evidence="2 3" key="1">
    <citation type="journal article" date="2024" name="Plant Biotechnol. J.">
        <title>Dendrobium thyrsiflorum genome and its molecular insights into genes involved in important horticultural traits.</title>
        <authorList>
            <person name="Chen B."/>
            <person name="Wang J.Y."/>
            <person name="Zheng P.J."/>
            <person name="Li K.L."/>
            <person name="Liang Y.M."/>
            <person name="Chen X.F."/>
            <person name="Zhang C."/>
            <person name="Zhao X."/>
            <person name="He X."/>
            <person name="Zhang G.Q."/>
            <person name="Liu Z.J."/>
            <person name="Xu Q."/>
        </authorList>
    </citation>
    <scope>NUCLEOTIDE SEQUENCE [LARGE SCALE GENOMIC DNA]</scope>
    <source>
        <strain evidence="2">GZMU011</strain>
    </source>
</reference>
<dbReference type="AlphaFoldDB" id="A0ABD0V453"/>
<protein>
    <submittedName>
        <fullName evidence="2">Uncharacterized protein</fullName>
    </submittedName>
</protein>
<evidence type="ECO:0000256" key="1">
    <source>
        <dbReference type="SAM" id="MobiDB-lite"/>
    </source>
</evidence>
<accession>A0ABD0V453</accession>
<gene>
    <name evidence="2" type="ORF">M5K25_011809</name>
</gene>
<evidence type="ECO:0000313" key="2">
    <source>
        <dbReference type="EMBL" id="KAL0919695.1"/>
    </source>
</evidence>
<dbReference type="Proteomes" id="UP001552299">
    <property type="component" value="Unassembled WGS sequence"/>
</dbReference>
<sequence>MKTLENTSHSHRFKRGHPPHYTSPKSEVSCLTSLLLCMADPEQDHKFVYNDQGQIDVFKSPFFNVNLEIDQTVEDYADRIIFSLAAAIEEQLAPAQWQIISKPYLHSSFSFPNSSEINKRASLHGTRNGVNTGYCQLHSNGTHATEELTDDTYTRHVLDPLMP</sequence>
<organism evidence="2 3">
    <name type="scientific">Dendrobium thyrsiflorum</name>
    <name type="common">Pinecone-like raceme dendrobium</name>
    <name type="synonym">Orchid</name>
    <dbReference type="NCBI Taxonomy" id="117978"/>
    <lineage>
        <taxon>Eukaryota</taxon>
        <taxon>Viridiplantae</taxon>
        <taxon>Streptophyta</taxon>
        <taxon>Embryophyta</taxon>
        <taxon>Tracheophyta</taxon>
        <taxon>Spermatophyta</taxon>
        <taxon>Magnoliopsida</taxon>
        <taxon>Liliopsida</taxon>
        <taxon>Asparagales</taxon>
        <taxon>Orchidaceae</taxon>
        <taxon>Epidendroideae</taxon>
        <taxon>Malaxideae</taxon>
        <taxon>Dendrobiinae</taxon>
        <taxon>Dendrobium</taxon>
    </lineage>
</organism>
<comment type="caution">
    <text evidence="2">The sequence shown here is derived from an EMBL/GenBank/DDBJ whole genome shotgun (WGS) entry which is preliminary data.</text>
</comment>
<keyword evidence="3" id="KW-1185">Reference proteome</keyword>
<name>A0ABD0V453_DENTH</name>
<feature type="compositionally biased region" description="Basic residues" evidence="1">
    <location>
        <begin position="9"/>
        <end position="18"/>
    </location>
</feature>
<dbReference type="EMBL" id="JANQDX010000009">
    <property type="protein sequence ID" value="KAL0919695.1"/>
    <property type="molecule type" value="Genomic_DNA"/>
</dbReference>